<sequence length="102" mass="10919">MTPIPLIRTAVCFADNPEVHRIASSTSGGAFFSCSAAQLSESHPLGFRVRMTRGETSMRPESPGTPATATFGPTLTGPPLPWPVRVIMRAALRVRASLQGKR</sequence>
<keyword evidence="3" id="KW-1185">Reference proteome</keyword>
<evidence type="ECO:0000256" key="1">
    <source>
        <dbReference type="SAM" id="MobiDB-lite"/>
    </source>
</evidence>
<evidence type="ECO:0000313" key="2">
    <source>
        <dbReference type="EMBL" id="GAA0519627.1"/>
    </source>
</evidence>
<evidence type="ECO:0000313" key="3">
    <source>
        <dbReference type="Proteomes" id="UP001500191"/>
    </source>
</evidence>
<dbReference type="EMBL" id="BAAADB010000029">
    <property type="protein sequence ID" value="GAA0519627.1"/>
    <property type="molecule type" value="Genomic_DNA"/>
</dbReference>
<reference evidence="3" key="1">
    <citation type="journal article" date="2019" name="Int. J. Syst. Evol. Microbiol.">
        <title>The Global Catalogue of Microorganisms (GCM) 10K type strain sequencing project: providing services to taxonomists for standard genome sequencing and annotation.</title>
        <authorList>
            <consortium name="The Broad Institute Genomics Platform"/>
            <consortium name="The Broad Institute Genome Sequencing Center for Infectious Disease"/>
            <person name="Wu L."/>
            <person name="Ma J."/>
        </authorList>
    </citation>
    <scope>NUCLEOTIDE SEQUENCE [LARGE SCALE GENOMIC DNA]</scope>
    <source>
        <strain evidence="3">JCM 14368</strain>
    </source>
</reference>
<comment type="caution">
    <text evidence="2">The sequence shown here is derived from an EMBL/GenBank/DDBJ whole genome shotgun (WGS) entry which is preliminary data.</text>
</comment>
<feature type="compositionally biased region" description="Low complexity" evidence="1">
    <location>
        <begin position="64"/>
        <end position="75"/>
    </location>
</feature>
<proteinExistence type="predicted"/>
<name>A0ABP3MJ50_9DEIO</name>
<protein>
    <submittedName>
        <fullName evidence="2">Uncharacterized protein</fullName>
    </submittedName>
</protein>
<gene>
    <name evidence="2" type="ORF">GCM10008937_29050</name>
</gene>
<organism evidence="2 3">
    <name type="scientific">Deinococcus depolymerans</name>
    <dbReference type="NCBI Taxonomy" id="392408"/>
    <lineage>
        <taxon>Bacteria</taxon>
        <taxon>Thermotogati</taxon>
        <taxon>Deinococcota</taxon>
        <taxon>Deinococci</taxon>
        <taxon>Deinococcales</taxon>
        <taxon>Deinococcaceae</taxon>
        <taxon>Deinococcus</taxon>
    </lineage>
</organism>
<feature type="region of interest" description="Disordered" evidence="1">
    <location>
        <begin position="55"/>
        <end position="76"/>
    </location>
</feature>
<accession>A0ABP3MJ50</accession>
<dbReference type="Proteomes" id="UP001500191">
    <property type="component" value="Unassembled WGS sequence"/>
</dbReference>